<dbReference type="InterPro" id="IPR025048">
    <property type="entry name" value="DUF3987"/>
</dbReference>
<evidence type="ECO:0000313" key="1">
    <source>
        <dbReference type="EMBL" id="PPK37590.1"/>
    </source>
</evidence>
<proteinExistence type="predicted"/>
<gene>
    <name evidence="1" type="ORF">CD175_15030</name>
</gene>
<protein>
    <recommendedName>
        <fullName evidence="3">DUF3987 domain-containing protein</fullName>
    </recommendedName>
</protein>
<evidence type="ECO:0008006" key="3">
    <source>
        <dbReference type="Google" id="ProtNLM"/>
    </source>
</evidence>
<evidence type="ECO:0000313" key="2">
    <source>
        <dbReference type="Proteomes" id="UP000238541"/>
    </source>
</evidence>
<keyword evidence="2" id="KW-1185">Reference proteome</keyword>
<sequence length="240" mass="25979">MNVLSSGFFHPPLPGSGLPVSMPMPLPLLEAAVSEAQNNVQAPRALVLFGAMTAIAVVAQGLIDVRKPNGQCVPTSLMLLSIANSGERKTTSENVFLEPIRKFQRDQIKAHEECLRLWGVSQEISDIKRKSIMRCIKKKVTKGECSAKVEADLLKVDSAAPVKPKKLKLLYDDSSSEALFRGMHQDFPTAGLISSEGGGVLTGRAFNDLSKQNAIWSGDSITVDRVSKESYELSGARLTV</sequence>
<dbReference type="Proteomes" id="UP000238541">
    <property type="component" value="Unassembled WGS sequence"/>
</dbReference>
<dbReference type="EMBL" id="NIRS01000004">
    <property type="protein sequence ID" value="PPK37590.1"/>
    <property type="molecule type" value="Genomic_DNA"/>
</dbReference>
<comment type="caution">
    <text evidence="1">The sequence shown here is derived from an EMBL/GenBank/DDBJ whole genome shotgun (WGS) entry which is preliminary data.</text>
</comment>
<dbReference type="AlphaFoldDB" id="A0A2S6FJP2"/>
<accession>A0A2S6FJP2</accession>
<reference evidence="2" key="1">
    <citation type="submission" date="2017-06" db="EMBL/GenBank/DDBJ databases">
        <authorList>
            <person name="Furmanczyk E.M."/>
        </authorList>
    </citation>
    <scope>NUCLEOTIDE SEQUENCE [LARGE SCALE GENOMIC DNA]</scope>
    <source>
        <strain evidence="2">AP3_16</strain>
    </source>
</reference>
<name>A0A2S6FJP2_9PSED</name>
<organism evidence="1 2">
    <name type="scientific">Pseudomonas laurylsulfatiphila</name>
    <dbReference type="NCBI Taxonomy" id="2011015"/>
    <lineage>
        <taxon>Bacteria</taxon>
        <taxon>Pseudomonadati</taxon>
        <taxon>Pseudomonadota</taxon>
        <taxon>Gammaproteobacteria</taxon>
        <taxon>Pseudomonadales</taxon>
        <taxon>Pseudomonadaceae</taxon>
        <taxon>Pseudomonas</taxon>
    </lineage>
</organism>
<dbReference type="Pfam" id="PF13148">
    <property type="entry name" value="DUF3987"/>
    <property type="match status" value="1"/>
</dbReference>